<accession>A0A8X6VKZ5</accession>
<sequence>MKRHIIREASKNPFVSAITLANDVTSTSGVQICAQSVRNVLHDVHINGRSPRKKPLITERNKLKRLEFAKEYINKPIDFWKNVILRRE</sequence>
<dbReference type="InterPro" id="IPR036397">
    <property type="entry name" value="RNaseH_sf"/>
</dbReference>
<name>A0A8X6VKZ5_TRICX</name>
<dbReference type="EMBL" id="BMAU01021306">
    <property type="protein sequence ID" value="GFY11663.1"/>
    <property type="molecule type" value="Genomic_DNA"/>
</dbReference>
<dbReference type="Pfam" id="PF01498">
    <property type="entry name" value="HTH_Tnp_Tc3_2"/>
    <property type="match status" value="1"/>
</dbReference>
<dbReference type="GO" id="GO:0003677">
    <property type="term" value="F:DNA binding"/>
    <property type="evidence" value="ECO:0007669"/>
    <property type="project" value="InterPro"/>
</dbReference>
<evidence type="ECO:0000313" key="2">
    <source>
        <dbReference type="EMBL" id="GFY11663.1"/>
    </source>
</evidence>
<evidence type="ECO:0000313" key="3">
    <source>
        <dbReference type="Proteomes" id="UP000887159"/>
    </source>
</evidence>
<dbReference type="Proteomes" id="UP000887159">
    <property type="component" value="Unassembled WGS sequence"/>
</dbReference>
<feature type="domain" description="Transposase Tc1-like" evidence="1">
    <location>
        <begin position="2"/>
        <end position="74"/>
    </location>
</feature>
<proteinExistence type="predicted"/>
<evidence type="ECO:0000259" key="1">
    <source>
        <dbReference type="Pfam" id="PF01498"/>
    </source>
</evidence>
<dbReference type="Gene3D" id="3.30.420.10">
    <property type="entry name" value="Ribonuclease H-like superfamily/Ribonuclease H"/>
    <property type="match status" value="1"/>
</dbReference>
<organism evidence="2 3">
    <name type="scientific">Trichonephila clavipes</name>
    <name type="common">Golden silk orbweaver</name>
    <name type="synonym">Nephila clavipes</name>
    <dbReference type="NCBI Taxonomy" id="2585209"/>
    <lineage>
        <taxon>Eukaryota</taxon>
        <taxon>Metazoa</taxon>
        <taxon>Ecdysozoa</taxon>
        <taxon>Arthropoda</taxon>
        <taxon>Chelicerata</taxon>
        <taxon>Arachnida</taxon>
        <taxon>Araneae</taxon>
        <taxon>Araneomorphae</taxon>
        <taxon>Entelegynae</taxon>
        <taxon>Araneoidea</taxon>
        <taxon>Nephilidae</taxon>
        <taxon>Trichonephila</taxon>
    </lineage>
</organism>
<dbReference type="GO" id="GO:0006313">
    <property type="term" value="P:DNA transposition"/>
    <property type="evidence" value="ECO:0007669"/>
    <property type="project" value="InterPro"/>
</dbReference>
<reference evidence="2" key="1">
    <citation type="submission" date="2020-08" db="EMBL/GenBank/DDBJ databases">
        <title>Multicomponent nature underlies the extraordinary mechanical properties of spider dragline silk.</title>
        <authorList>
            <person name="Kono N."/>
            <person name="Nakamura H."/>
            <person name="Mori M."/>
            <person name="Yoshida Y."/>
            <person name="Ohtoshi R."/>
            <person name="Malay A.D."/>
            <person name="Moran D.A.P."/>
            <person name="Tomita M."/>
            <person name="Numata K."/>
            <person name="Arakawa K."/>
        </authorList>
    </citation>
    <scope>NUCLEOTIDE SEQUENCE</scope>
</reference>
<keyword evidence="3" id="KW-1185">Reference proteome</keyword>
<dbReference type="AlphaFoldDB" id="A0A8X6VKZ5"/>
<dbReference type="InterPro" id="IPR002492">
    <property type="entry name" value="Transposase_Tc1-like"/>
</dbReference>
<dbReference type="GO" id="GO:0015074">
    <property type="term" value="P:DNA integration"/>
    <property type="evidence" value="ECO:0007669"/>
    <property type="project" value="InterPro"/>
</dbReference>
<protein>
    <recommendedName>
        <fullName evidence="1">Transposase Tc1-like domain-containing protein</fullName>
    </recommendedName>
</protein>
<gene>
    <name evidence="2" type="ORF">TNCV_4231321</name>
</gene>
<comment type="caution">
    <text evidence="2">The sequence shown here is derived from an EMBL/GenBank/DDBJ whole genome shotgun (WGS) entry which is preliminary data.</text>
</comment>